<keyword evidence="3" id="KW-1185">Reference proteome</keyword>
<name>A0ABU0IKT7_9CAUL</name>
<dbReference type="RefSeq" id="WP_307345194.1">
    <property type="nucleotide sequence ID" value="NZ_JAUSVS010000001.1"/>
</dbReference>
<evidence type="ECO:0000313" key="3">
    <source>
        <dbReference type="Proteomes" id="UP001228905"/>
    </source>
</evidence>
<feature type="domain" description="DUF6651" evidence="1">
    <location>
        <begin position="119"/>
        <end position="216"/>
    </location>
</feature>
<evidence type="ECO:0000313" key="2">
    <source>
        <dbReference type="EMBL" id="MDQ0462623.1"/>
    </source>
</evidence>
<dbReference type="EMBL" id="JAUSVS010000001">
    <property type="protein sequence ID" value="MDQ0462623.1"/>
    <property type="molecule type" value="Genomic_DNA"/>
</dbReference>
<proteinExistence type="predicted"/>
<accession>A0ABU0IKT7</accession>
<dbReference type="InterPro" id="IPR046593">
    <property type="entry name" value="DUF6651"/>
</dbReference>
<sequence>MKLKTVEIDGQIYAEVLDGKPMFVAEDGKEVPVDAPGALATISRLNAEAKGHREGKEAAERALKDFEGLEPELARKALETVASLTDRRLVDAGELDRVRDEIRAGFEAELAAKDGRIVALQDSLAGETLAAAFARSRVIVEKFAVPADLVQARFGTQFRIEDGRVVGVDGSGGRLYSRTRPGELASFDEALEQIVEAYPDRARILKGTIAAGGGASGGGAGVSRTMTLAAFNALDARTRAARMAEPGFGLTD</sequence>
<dbReference type="Pfam" id="PF20356">
    <property type="entry name" value="DUF6651"/>
    <property type="match status" value="1"/>
</dbReference>
<gene>
    <name evidence="2" type="ORF">QO010_000371</name>
</gene>
<comment type="caution">
    <text evidence="2">The sequence shown here is derived from an EMBL/GenBank/DDBJ whole genome shotgun (WGS) entry which is preliminary data.</text>
</comment>
<evidence type="ECO:0000259" key="1">
    <source>
        <dbReference type="Pfam" id="PF20356"/>
    </source>
</evidence>
<dbReference type="Proteomes" id="UP001228905">
    <property type="component" value="Unassembled WGS sequence"/>
</dbReference>
<organism evidence="2 3">
    <name type="scientific">Caulobacter ginsengisoli</name>
    <dbReference type="NCBI Taxonomy" id="400775"/>
    <lineage>
        <taxon>Bacteria</taxon>
        <taxon>Pseudomonadati</taxon>
        <taxon>Pseudomonadota</taxon>
        <taxon>Alphaproteobacteria</taxon>
        <taxon>Caulobacterales</taxon>
        <taxon>Caulobacteraceae</taxon>
        <taxon>Caulobacter</taxon>
    </lineage>
</organism>
<protein>
    <recommendedName>
        <fullName evidence="1">DUF6651 domain-containing protein</fullName>
    </recommendedName>
</protein>
<reference evidence="2 3" key="1">
    <citation type="submission" date="2023-07" db="EMBL/GenBank/DDBJ databases">
        <title>Genomic Encyclopedia of Type Strains, Phase IV (KMG-IV): sequencing the most valuable type-strain genomes for metagenomic binning, comparative biology and taxonomic classification.</title>
        <authorList>
            <person name="Goeker M."/>
        </authorList>
    </citation>
    <scope>NUCLEOTIDE SEQUENCE [LARGE SCALE GENOMIC DNA]</scope>
    <source>
        <strain evidence="2 3">DSM 18695</strain>
    </source>
</reference>